<feature type="binding site" evidence="7">
    <location>
        <position position="48"/>
    </location>
    <ligand>
        <name>substrate</name>
    </ligand>
</feature>
<evidence type="ECO:0000259" key="9">
    <source>
        <dbReference type="SMART" id="SM00095"/>
    </source>
</evidence>
<comment type="catalytic activity">
    <reaction evidence="1 8">
        <text>5-hydroxyisourate + H2O = 5-hydroxy-2-oxo-4-ureido-2,5-dihydro-1H-imidazole-5-carboxylate + H(+)</text>
        <dbReference type="Rhea" id="RHEA:23736"/>
        <dbReference type="ChEBI" id="CHEBI:15377"/>
        <dbReference type="ChEBI" id="CHEBI:15378"/>
        <dbReference type="ChEBI" id="CHEBI:18072"/>
        <dbReference type="ChEBI" id="CHEBI:58639"/>
        <dbReference type="EC" id="3.5.2.17"/>
    </reaction>
</comment>
<protein>
    <recommendedName>
        <fullName evidence="8">5-hydroxyisourate hydrolase</fullName>
        <shortName evidence="8">HIU hydrolase</shortName>
        <shortName evidence="8">HIUHase</shortName>
        <ecNumber evidence="8">3.5.2.17</ecNumber>
    </recommendedName>
</protein>
<name>C1E773_MICCC</name>
<evidence type="ECO:0000256" key="8">
    <source>
        <dbReference type="RuleBase" id="RU361270"/>
    </source>
</evidence>
<dbReference type="AlphaFoldDB" id="C1E773"/>
<keyword evidence="6 8" id="KW-0378">Hydrolase</keyword>
<organism evidence="10 11">
    <name type="scientific">Micromonas commoda (strain RCC299 / NOUM17 / CCMP2709)</name>
    <name type="common">Picoplanktonic green alga</name>
    <dbReference type="NCBI Taxonomy" id="296587"/>
    <lineage>
        <taxon>Eukaryota</taxon>
        <taxon>Viridiplantae</taxon>
        <taxon>Chlorophyta</taxon>
        <taxon>Mamiellophyceae</taxon>
        <taxon>Mamiellales</taxon>
        <taxon>Mamiellaceae</taxon>
        <taxon>Micromonas</taxon>
    </lineage>
</organism>
<dbReference type="PANTHER" id="PTHR10395:SF7">
    <property type="entry name" value="5-HYDROXYISOURATE HYDROLASE"/>
    <property type="match status" value="1"/>
</dbReference>
<dbReference type="CDD" id="cd05822">
    <property type="entry name" value="TLP_HIUase"/>
    <property type="match status" value="1"/>
</dbReference>
<dbReference type="PROSITE" id="PS00768">
    <property type="entry name" value="TRANSTHYRETIN_1"/>
    <property type="match status" value="1"/>
</dbReference>
<dbReference type="NCBIfam" id="TIGR02962">
    <property type="entry name" value="hdxy_isourate"/>
    <property type="match status" value="1"/>
</dbReference>
<evidence type="ECO:0000256" key="1">
    <source>
        <dbReference type="ARBA" id="ARBA00001043"/>
    </source>
</evidence>
<dbReference type="InterPro" id="IPR000895">
    <property type="entry name" value="Transthyretin/HIU_hydrolase"/>
</dbReference>
<comment type="similarity">
    <text evidence="3 8">Belongs to the transthyretin family. 5-hydroxyisourate hydrolase subfamily.</text>
</comment>
<dbReference type="InterPro" id="IPR036817">
    <property type="entry name" value="Transthyretin/HIU_hydrolase_sf"/>
</dbReference>
<dbReference type="Proteomes" id="UP000002009">
    <property type="component" value="Chromosome 5"/>
</dbReference>
<evidence type="ECO:0000256" key="6">
    <source>
        <dbReference type="ARBA" id="ARBA00022801"/>
    </source>
</evidence>
<dbReference type="GeneID" id="8243958"/>
<gene>
    <name evidence="10" type="ORF">MICPUN_108340</name>
</gene>
<dbReference type="SMART" id="SM00095">
    <property type="entry name" value="TR_THY"/>
    <property type="match status" value="1"/>
</dbReference>
<sequence length="122" mass="13419">MARSPITTHVLDTTRGRPAKDVPVTLATVSVADGSSWSVSGLTDADGRIADLLPASHDLQPGVYVITFECEEYFRRTASQYGVSGFYPKVAIHFEVKADQVKEHYHVPLLLNPYGYSTYRGS</sequence>
<dbReference type="GO" id="GO:0033971">
    <property type="term" value="F:hydroxyisourate hydrolase activity"/>
    <property type="evidence" value="ECO:0007669"/>
    <property type="project" value="UniProtKB-EC"/>
</dbReference>
<evidence type="ECO:0000256" key="3">
    <source>
        <dbReference type="ARBA" id="ARBA00009850"/>
    </source>
</evidence>
<dbReference type="RefSeq" id="XP_002502299.1">
    <property type="nucleotide sequence ID" value="XM_002502253.1"/>
</dbReference>
<proteinExistence type="inferred from homology"/>
<dbReference type="STRING" id="296587.C1E773"/>
<evidence type="ECO:0000313" key="10">
    <source>
        <dbReference type="EMBL" id="ACO63557.1"/>
    </source>
</evidence>
<accession>C1E773</accession>
<dbReference type="eggNOG" id="KOG3006">
    <property type="taxonomic scope" value="Eukaryota"/>
</dbReference>
<dbReference type="Gene3D" id="2.60.40.180">
    <property type="entry name" value="Transthyretin/hydroxyisourate hydrolase domain"/>
    <property type="match status" value="1"/>
</dbReference>
<evidence type="ECO:0000256" key="4">
    <source>
        <dbReference type="ARBA" id="ARBA00011881"/>
    </source>
</evidence>
<evidence type="ECO:0000256" key="7">
    <source>
        <dbReference type="PIRSR" id="PIRSR600895-51"/>
    </source>
</evidence>
<dbReference type="InParanoid" id="C1E773"/>
<evidence type="ECO:0000256" key="2">
    <source>
        <dbReference type="ARBA" id="ARBA00002704"/>
    </source>
</evidence>
<dbReference type="GO" id="GO:0006144">
    <property type="term" value="P:purine nucleobase metabolic process"/>
    <property type="evidence" value="ECO:0007669"/>
    <property type="project" value="UniProtKB-KW"/>
</dbReference>
<evidence type="ECO:0000313" key="11">
    <source>
        <dbReference type="Proteomes" id="UP000002009"/>
    </source>
</evidence>
<dbReference type="EMBL" id="CP001326">
    <property type="protein sequence ID" value="ACO63557.1"/>
    <property type="molecule type" value="Genomic_DNA"/>
</dbReference>
<dbReference type="OMA" id="CSENQNY"/>
<dbReference type="EC" id="3.5.2.17" evidence="8"/>
<dbReference type="OrthoDB" id="10265230at2759"/>
<dbReference type="PRINTS" id="PR00189">
    <property type="entry name" value="TRNSTHYRETIN"/>
</dbReference>
<dbReference type="InterPro" id="IPR014306">
    <property type="entry name" value="Hydroxyisourate_hydrolase"/>
</dbReference>
<comment type="function">
    <text evidence="2">Catalyzes the hydrolysis of 5-hydroxyisourate (HIU) to 2-oxo-4-hydroxy-4-carboxy-5-ureidoimidazoline (OHCU).</text>
</comment>
<keyword evidence="5 8" id="KW-0659">Purine metabolism</keyword>
<keyword evidence="11" id="KW-1185">Reference proteome</keyword>
<dbReference type="InterPro" id="IPR023416">
    <property type="entry name" value="Transthyretin/HIU_hydrolase_d"/>
</dbReference>
<dbReference type="KEGG" id="mis:MICPUN_108340"/>
<reference evidence="10 11" key="1">
    <citation type="journal article" date="2009" name="Science">
        <title>Green evolution and dynamic adaptations revealed by genomes of the marine picoeukaryotes Micromonas.</title>
        <authorList>
            <person name="Worden A.Z."/>
            <person name="Lee J.H."/>
            <person name="Mock T."/>
            <person name="Rouze P."/>
            <person name="Simmons M.P."/>
            <person name="Aerts A.L."/>
            <person name="Allen A.E."/>
            <person name="Cuvelier M.L."/>
            <person name="Derelle E."/>
            <person name="Everett M.V."/>
            <person name="Foulon E."/>
            <person name="Grimwood J."/>
            <person name="Gundlach H."/>
            <person name="Henrissat B."/>
            <person name="Napoli C."/>
            <person name="McDonald S.M."/>
            <person name="Parker M.S."/>
            <person name="Rombauts S."/>
            <person name="Salamov A."/>
            <person name="Von Dassow P."/>
            <person name="Badger J.H."/>
            <person name="Coutinho P.M."/>
            <person name="Demir E."/>
            <person name="Dubchak I."/>
            <person name="Gentemann C."/>
            <person name="Eikrem W."/>
            <person name="Gready J.E."/>
            <person name="John U."/>
            <person name="Lanier W."/>
            <person name="Lindquist E.A."/>
            <person name="Lucas S."/>
            <person name="Mayer K.F."/>
            <person name="Moreau H."/>
            <person name="Not F."/>
            <person name="Otillar R."/>
            <person name="Panaud O."/>
            <person name="Pangilinan J."/>
            <person name="Paulsen I."/>
            <person name="Piegu B."/>
            <person name="Poliakov A."/>
            <person name="Robbens S."/>
            <person name="Schmutz J."/>
            <person name="Toulza E."/>
            <person name="Wyss T."/>
            <person name="Zelensky A."/>
            <person name="Zhou K."/>
            <person name="Armbrust E.V."/>
            <person name="Bhattacharya D."/>
            <person name="Goodenough U.W."/>
            <person name="Van de Peer Y."/>
            <person name="Grigoriev I.V."/>
        </authorList>
    </citation>
    <scope>NUCLEOTIDE SEQUENCE [LARGE SCALE GENOMIC DNA]</scope>
    <source>
        <strain evidence="11">RCC299 / NOUM17</strain>
    </source>
</reference>
<comment type="subunit">
    <text evidence="4 8">Homotetramer.</text>
</comment>
<evidence type="ECO:0000256" key="5">
    <source>
        <dbReference type="ARBA" id="ARBA00022631"/>
    </source>
</evidence>
<feature type="domain" description="Transthyretin/hydroxyisourate hydrolase" evidence="9">
    <location>
        <begin position="1"/>
        <end position="121"/>
    </location>
</feature>
<feature type="binding site" evidence="7">
    <location>
        <position position="9"/>
    </location>
    <ligand>
        <name>substrate</name>
    </ligand>
</feature>
<feature type="binding site" evidence="7">
    <location>
        <position position="119"/>
    </location>
    <ligand>
        <name>substrate</name>
    </ligand>
</feature>
<dbReference type="SUPFAM" id="SSF49472">
    <property type="entry name" value="Transthyretin (synonym: prealbumin)"/>
    <property type="match status" value="1"/>
</dbReference>
<dbReference type="Pfam" id="PF00576">
    <property type="entry name" value="Transthyretin"/>
    <property type="match status" value="1"/>
</dbReference>
<dbReference type="PANTHER" id="PTHR10395">
    <property type="entry name" value="URICASE AND TRANSTHYRETIN-RELATED"/>
    <property type="match status" value="1"/>
</dbReference>
<dbReference type="InterPro" id="IPR023418">
    <property type="entry name" value="Thyroxine_BS"/>
</dbReference>